<accession>X1B2S4</accession>
<name>X1B2S4_9ZZZZ</name>
<comment type="caution">
    <text evidence="2">The sequence shown here is derived from an EMBL/GenBank/DDBJ whole genome shotgun (WGS) entry which is preliminary data.</text>
</comment>
<feature type="non-terminal residue" evidence="2">
    <location>
        <position position="136"/>
    </location>
</feature>
<gene>
    <name evidence="2" type="ORF">S01H4_28962</name>
</gene>
<organism evidence="2">
    <name type="scientific">marine sediment metagenome</name>
    <dbReference type="NCBI Taxonomy" id="412755"/>
    <lineage>
        <taxon>unclassified sequences</taxon>
        <taxon>metagenomes</taxon>
        <taxon>ecological metagenomes</taxon>
    </lineage>
</organism>
<dbReference type="AlphaFoldDB" id="X1B2S4"/>
<reference evidence="2" key="1">
    <citation type="journal article" date="2014" name="Front. Microbiol.">
        <title>High frequency of phylogenetically diverse reductive dehalogenase-homologous genes in deep subseafloor sedimentary metagenomes.</title>
        <authorList>
            <person name="Kawai M."/>
            <person name="Futagami T."/>
            <person name="Toyoda A."/>
            <person name="Takaki Y."/>
            <person name="Nishi S."/>
            <person name="Hori S."/>
            <person name="Arai W."/>
            <person name="Tsubouchi T."/>
            <person name="Morono Y."/>
            <person name="Uchiyama I."/>
            <person name="Ito T."/>
            <person name="Fujiyama A."/>
            <person name="Inagaki F."/>
            <person name="Takami H."/>
        </authorList>
    </citation>
    <scope>NUCLEOTIDE SEQUENCE</scope>
    <source>
        <strain evidence="2">Expedition CK06-06</strain>
    </source>
</reference>
<sequence length="136" mass="15052">MAVSFSEIMESLADASPDPEEENPLVKPDNNELSAWSAGLKSLLDEINQSTGELSKRRFIDIFEKVLALNKKTVNLPEKLLIAHFSEAALSALDSYTVMVWPKQVANFRKIMTNEFEGIGVVISKEKGLLTAQSLL</sequence>
<feature type="region of interest" description="Disordered" evidence="1">
    <location>
        <begin position="1"/>
        <end position="30"/>
    </location>
</feature>
<proteinExistence type="predicted"/>
<protein>
    <submittedName>
        <fullName evidence="2">Uncharacterized protein</fullName>
    </submittedName>
</protein>
<evidence type="ECO:0000313" key="2">
    <source>
        <dbReference type="EMBL" id="GAG75622.1"/>
    </source>
</evidence>
<evidence type="ECO:0000256" key="1">
    <source>
        <dbReference type="SAM" id="MobiDB-lite"/>
    </source>
</evidence>
<dbReference type="EMBL" id="BART01014582">
    <property type="protein sequence ID" value="GAG75622.1"/>
    <property type="molecule type" value="Genomic_DNA"/>
</dbReference>